<evidence type="ECO:0000313" key="2">
    <source>
        <dbReference type="Proteomes" id="UP000627205"/>
    </source>
</evidence>
<proteinExistence type="predicted"/>
<dbReference type="Proteomes" id="UP000627205">
    <property type="component" value="Unassembled WGS sequence"/>
</dbReference>
<accession>A0A8J3F6E2</accession>
<sequence length="94" mass="9971">MTLKVTLLGRRQGVIENGDIEAVVGDRIADLVRLAGADEQGSIRSGTLTRDDNDRVSAGRSGQQGKFFEACGKIAFAEIDAYQYSTHVSTAPAG</sequence>
<reference evidence="1" key="1">
    <citation type="journal article" date="2014" name="Int. J. Syst. Evol. Microbiol.">
        <title>Complete genome sequence of Corynebacterium casei LMG S-19264T (=DSM 44701T), isolated from a smear-ripened cheese.</title>
        <authorList>
            <consortium name="US DOE Joint Genome Institute (JGI-PGF)"/>
            <person name="Walter F."/>
            <person name="Albersmeier A."/>
            <person name="Kalinowski J."/>
            <person name="Ruckert C."/>
        </authorList>
    </citation>
    <scope>NUCLEOTIDE SEQUENCE</scope>
    <source>
        <strain evidence="1">CCM 7664</strain>
    </source>
</reference>
<dbReference type="AlphaFoldDB" id="A0A8J3F6E2"/>
<dbReference type="EMBL" id="BMDP01000002">
    <property type="protein sequence ID" value="GGI54526.1"/>
    <property type="molecule type" value="Genomic_DNA"/>
</dbReference>
<evidence type="ECO:0000313" key="1">
    <source>
        <dbReference type="EMBL" id="GGI54526.1"/>
    </source>
</evidence>
<reference evidence="1" key="2">
    <citation type="submission" date="2020-09" db="EMBL/GenBank/DDBJ databases">
        <authorList>
            <person name="Sun Q."/>
            <person name="Sedlacek I."/>
        </authorList>
    </citation>
    <scope>NUCLEOTIDE SEQUENCE</scope>
    <source>
        <strain evidence="1">CCM 7664</strain>
    </source>
</reference>
<organism evidence="1 2">
    <name type="scientific">Oxalicibacterium solurbis</name>
    <dbReference type="NCBI Taxonomy" id="69280"/>
    <lineage>
        <taxon>Bacteria</taxon>
        <taxon>Pseudomonadati</taxon>
        <taxon>Pseudomonadota</taxon>
        <taxon>Betaproteobacteria</taxon>
        <taxon>Burkholderiales</taxon>
        <taxon>Oxalobacteraceae</taxon>
        <taxon>Oxalicibacterium</taxon>
    </lineage>
</organism>
<gene>
    <name evidence="1" type="ORF">GCM10011430_17000</name>
</gene>
<comment type="caution">
    <text evidence="1">The sequence shown here is derived from an EMBL/GenBank/DDBJ whole genome shotgun (WGS) entry which is preliminary data.</text>
</comment>
<name>A0A8J3F6E2_9BURK</name>
<keyword evidence="2" id="KW-1185">Reference proteome</keyword>
<protein>
    <submittedName>
        <fullName evidence="1">Uncharacterized protein</fullName>
    </submittedName>
</protein>